<dbReference type="InterPro" id="IPR023393">
    <property type="entry name" value="START-like_dom_sf"/>
</dbReference>
<evidence type="ECO:0000256" key="2">
    <source>
        <dbReference type="SAM" id="MobiDB-lite"/>
    </source>
</evidence>
<reference evidence="4 5" key="1">
    <citation type="submission" date="2020-03" db="EMBL/GenBank/DDBJ databases">
        <title>WGS of actinomycetes isolated from Thailand.</title>
        <authorList>
            <person name="Thawai C."/>
        </authorList>
    </citation>
    <scope>NUCLEOTIDE SEQUENCE [LARGE SCALE GENOMIC DNA]</scope>
    <source>
        <strain evidence="4 5">HSS6-12</strain>
    </source>
</reference>
<proteinExistence type="inferred from homology"/>
<comment type="similarity">
    <text evidence="1">Belongs to the AHA1 family.</text>
</comment>
<dbReference type="SUPFAM" id="SSF49384">
    <property type="entry name" value="Carbohydrate-binding domain"/>
    <property type="match status" value="1"/>
</dbReference>
<feature type="compositionally biased region" description="Low complexity" evidence="2">
    <location>
        <begin position="225"/>
        <end position="257"/>
    </location>
</feature>
<dbReference type="Pfam" id="PF00553">
    <property type="entry name" value="CBM_2"/>
    <property type="match status" value="1"/>
</dbReference>
<feature type="domain" description="CBM2" evidence="3">
    <location>
        <begin position="253"/>
        <end position="357"/>
    </location>
</feature>
<organism evidence="4 5">
    <name type="scientific">Micromonospora thermarum</name>
    <dbReference type="NCBI Taxonomy" id="2720024"/>
    <lineage>
        <taxon>Bacteria</taxon>
        <taxon>Bacillati</taxon>
        <taxon>Actinomycetota</taxon>
        <taxon>Actinomycetes</taxon>
        <taxon>Micromonosporales</taxon>
        <taxon>Micromonosporaceae</taxon>
        <taxon>Micromonospora</taxon>
    </lineage>
</organism>
<dbReference type="SMART" id="SM00637">
    <property type="entry name" value="CBD_II"/>
    <property type="match status" value="1"/>
</dbReference>
<dbReference type="Gene3D" id="2.60.40.290">
    <property type="match status" value="1"/>
</dbReference>
<dbReference type="InterPro" id="IPR008965">
    <property type="entry name" value="CBM2/CBM3_carb-bd_dom_sf"/>
</dbReference>
<evidence type="ECO:0000259" key="3">
    <source>
        <dbReference type="PROSITE" id="PS51173"/>
    </source>
</evidence>
<sequence>MIEIEVDGELFHPPTRVWRALTNPEVVGRWFADLHVPSRALEDPRLGTGDLPGFEAAVDVTVLDRQPPRRLAMRWHEAGRRSEVTCTVTPTSAGCRLTVREVLEYGSWPADLRTERERCYQQAVGVRLPAILDWLAFRQVDLRAGDAAGGPEVSGADPADPAVPARSRRRWATVAVAAAGTLTVGVALWVLAPADPRPAGALADPAPALTAGPSDGSPSAVSAPSRPTTGATSRAARPRATPTKISTPSPSVSTSPTVRLTARYETSAKRILGWTGEVEVSNHGAAPAAWTVVVTLAGDGAVVDASGATWRQEGEEVTFTGAPVPAGGSVTFSFDVRSTRTDGPEACRVGEAACTGL</sequence>
<keyword evidence="5" id="KW-1185">Reference proteome</keyword>
<dbReference type="Pfam" id="PF08327">
    <property type="entry name" value="AHSA1"/>
    <property type="match status" value="1"/>
</dbReference>
<dbReference type="InterPro" id="IPR013538">
    <property type="entry name" value="ASHA1/2-like_C"/>
</dbReference>
<dbReference type="RefSeq" id="WP_168001929.1">
    <property type="nucleotide sequence ID" value="NZ_JAATEO010000017.1"/>
</dbReference>
<evidence type="ECO:0000313" key="4">
    <source>
        <dbReference type="EMBL" id="NJP33555.1"/>
    </source>
</evidence>
<comment type="caution">
    <text evidence="4">The sequence shown here is derived from an EMBL/GenBank/DDBJ whole genome shotgun (WGS) entry which is preliminary data.</text>
</comment>
<feature type="region of interest" description="Disordered" evidence="2">
    <location>
        <begin position="202"/>
        <end position="257"/>
    </location>
</feature>
<name>A0ABX0ZC72_9ACTN</name>
<feature type="compositionally biased region" description="Low complexity" evidence="2">
    <location>
        <begin position="202"/>
        <end position="213"/>
    </location>
</feature>
<evidence type="ECO:0000256" key="1">
    <source>
        <dbReference type="ARBA" id="ARBA00006817"/>
    </source>
</evidence>
<accession>A0ABX0ZC72</accession>
<dbReference type="PROSITE" id="PS51173">
    <property type="entry name" value="CBM2"/>
    <property type="match status" value="1"/>
</dbReference>
<protein>
    <recommendedName>
        <fullName evidence="3">CBM2 domain-containing protein</fullName>
    </recommendedName>
</protein>
<dbReference type="EMBL" id="JAATEO010000017">
    <property type="protein sequence ID" value="NJP33555.1"/>
    <property type="molecule type" value="Genomic_DNA"/>
</dbReference>
<dbReference type="SUPFAM" id="SSF55961">
    <property type="entry name" value="Bet v1-like"/>
    <property type="match status" value="1"/>
</dbReference>
<dbReference type="InterPro" id="IPR012291">
    <property type="entry name" value="CBM2_carb-bd_dom_sf"/>
</dbReference>
<gene>
    <name evidence="4" type="ORF">HCJ94_16595</name>
</gene>
<dbReference type="Gene3D" id="3.30.530.20">
    <property type="match status" value="1"/>
</dbReference>
<dbReference type="Proteomes" id="UP000783871">
    <property type="component" value="Unassembled WGS sequence"/>
</dbReference>
<dbReference type="InterPro" id="IPR001919">
    <property type="entry name" value="CBD2"/>
</dbReference>
<evidence type="ECO:0000313" key="5">
    <source>
        <dbReference type="Proteomes" id="UP000783871"/>
    </source>
</evidence>